<dbReference type="AlphaFoldDB" id="A0AAV0AYV5"/>
<evidence type="ECO:0000313" key="3">
    <source>
        <dbReference type="Proteomes" id="UP001153365"/>
    </source>
</evidence>
<sequence length="86" mass="9540">MNFKGIFLIAVAVFVGLSKMNLNSKHADSNGQIHTAGRHLLAVLIRFLCFLLEEIHGQDLVISLVGELLFDRSLFFLAKTHSIGMT</sequence>
<protein>
    <recommendedName>
        <fullName evidence="4">Secreted protein</fullName>
    </recommendedName>
</protein>
<comment type="caution">
    <text evidence="2">The sequence shown here is derived from an EMBL/GenBank/DDBJ whole genome shotgun (WGS) entry which is preliminary data.</text>
</comment>
<evidence type="ECO:0000313" key="2">
    <source>
        <dbReference type="EMBL" id="CAH7675641.1"/>
    </source>
</evidence>
<name>A0AAV0AYV5_PHAPC</name>
<dbReference type="EMBL" id="CALTRL010002388">
    <property type="protein sequence ID" value="CAH7675641.1"/>
    <property type="molecule type" value="Genomic_DNA"/>
</dbReference>
<dbReference type="EMBL" id="CALTRL010002388">
    <property type="protein sequence ID" value="CAH7675640.1"/>
    <property type="molecule type" value="Genomic_DNA"/>
</dbReference>
<keyword evidence="3" id="KW-1185">Reference proteome</keyword>
<gene>
    <name evidence="1" type="ORF">PPACK8108_LOCUS10672</name>
    <name evidence="2" type="ORF">PPACK8108_LOCUS10675</name>
</gene>
<evidence type="ECO:0008006" key="4">
    <source>
        <dbReference type="Google" id="ProtNLM"/>
    </source>
</evidence>
<dbReference type="Proteomes" id="UP001153365">
    <property type="component" value="Unassembled WGS sequence"/>
</dbReference>
<reference evidence="2" key="1">
    <citation type="submission" date="2022-06" db="EMBL/GenBank/DDBJ databases">
        <authorList>
            <consortium name="SYNGENTA / RWTH Aachen University"/>
        </authorList>
    </citation>
    <scope>NUCLEOTIDE SEQUENCE</scope>
</reference>
<proteinExistence type="predicted"/>
<evidence type="ECO:0000313" key="1">
    <source>
        <dbReference type="EMBL" id="CAH7675640.1"/>
    </source>
</evidence>
<accession>A0AAV0AYV5</accession>
<organism evidence="2 3">
    <name type="scientific">Phakopsora pachyrhizi</name>
    <name type="common">Asian soybean rust disease fungus</name>
    <dbReference type="NCBI Taxonomy" id="170000"/>
    <lineage>
        <taxon>Eukaryota</taxon>
        <taxon>Fungi</taxon>
        <taxon>Dikarya</taxon>
        <taxon>Basidiomycota</taxon>
        <taxon>Pucciniomycotina</taxon>
        <taxon>Pucciniomycetes</taxon>
        <taxon>Pucciniales</taxon>
        <taxon>Phakopsoraceae</taxon>
        <taxon>Phakopsora</taxon>
    </lineage>
</organism>